<keyword evidence="3" id="KW-1185">Reference proteome</keyword>
<reference evidence="2 3" key="1">
    <citation type="journal article" date="2010" name="Stand. Genomic Sci.">
        <title>Complete genome sequence of Rhizobium leguminosarum bv trifolii strain WSM2304, an effective microsymbiont of the South American clover Trifolium polymorphum.</title>
        <authorList>
            <person name="Reeve W."/>
            <person name="O'Hara G."/>
            <person name="Chain P."/>
            <person name="Ardley J."/>
            <person name="Brau L."/>
            <person name="Nandesena K."/>
            <person name="Tiwari R."/>
            <person name="Malfatti S."/>
            <person name="Kiss H."/>
            <person name="Lapidus A."/>
            <person name="Copeland A."/>
            <person name="Nolan M."/>
            <person name="Land M."/>
            <person name="Ivanova N."/>
            <person name="Mavromatis K."/>
            <person name="Markowitz V."/>
            <person name="Kyrpides N."/>
            <person name="Melino V."/>
            <person name="Denton M."/>
            <person name="Yates R."/>
            <person name="Howieson J."/>
        </authorList>
    </citation>
    <scope>NUCLEOTIDE SEQUENCE [LARGE SCALE GENOMIC DNA]</scope>
    <source>
        <strain evidence="2 3">WSM2304</strain>
    </source>
</reference>
<keyword evidence="1" id="KW-1133">Transmembrane helix</keyword>
<dbReference type="EMBL" id="CP001191">
    <property type="protein sequence ID" value="ACI55737.1"/>
    <property type="molecule type" value="Genomic_DNA"/>
</dbReference>
<evidence type="ECO:0000313" key="3">
    <source>
        <dbReference type="Proteomes" id="UP000008330"/>
    </source>
</evidence>
<protein>
    <recommendedName>
        <fullName evidence="4">Transmembrane protein</fullName>
    </recommendedName>
</protein>
<dbReference type="RefSeq" id="WP_012558261.1">
    <property type="nucleotide sequence ID" value="NC_011369.1"/>
</dbReference>
<accession>A0ABF7QNV8</accession>
<evidence type="ECO:0000313" key="2">
    <source>
        <dbReference type="EMBL" id="ACI55737.1"/>
    </source>
</evidence>
<keyword evidence="1" id="KW-0812">Transmembrane</keyword>
<dbReference type="KEGG" id="rlt:Rleg2_2463"/>
<evidence type="ECO:0000256" key="1">
    <source>
        <dbReference type="SAM" id="Phobius"/>
    </source>
</evidence>
<gene>
    <name evidence="2" type="ordered locus">Rleg2_2463</name>
</gene>
<sequence>MATDCIIKAFGGCSCPAGECAEKPLTPAPVILPSLRTQAITCLTIGFIAAIVSAAAMEERARKHDIDCQEACVTWQK</sequence>
<feature type="transmembrane region" description="Helical" evidence="1">
    <location>
        <begin position="35"/>
        <end position="56"/>
    </location>
</feature>
<proteinExistence type="predicted"/>
<organism evidence="2 3">
    <name type="scientific">Rhizobium leguminosarum bv. trifolii (strain WSM2304)</name>
    <dbReference type="NCBI Taxonomy" id="395492"/>
    <lineage>
        <taxon>Bacteria</taxon>
        <taxon>Pseudomonadati</taxon>
        <taxon>Pseudomonadota</taxon>
        <taxon>Alphaproteobacteria</taxon>
        <taxon>Hyphomicrobiales</taxon>
        <taxon>Rhizobiaceae</taxon>
        <taxon>Rhizobium/Agrobacterium group</taxon>
        <taxon>Rhizobium</taxon>
    </lineage>
</organism>
<keyword evidence="1" id="KW-0472">Membrane</keyword>
<dbReference type="Proteomes" id="UP000008330">
    <property type="component" value="Chromosome"/>
</dbReference>
<evidence type="ECO:0008006" key="4">
    <source>
        <dbReference type="Google" id="ProtNLM"/>
    </source>
</evidence>
<dbReference type="AlphaFoldDB" id="A0ABF7QNV8"/>
<name>A0ABF7QNV8_RHILW</name>